<dbReference type="EMBL" id="JADFTS010000006">
    <property type="protein sequence ID" value="KAF9600093.1"/>
    <property type="molecule type" value="Genomic_DNA"/>
</dbReference>
<dbReference type="PANTHER" id="PTHR31390">
    <property type="entry name" value="EXPRESSED PROTEIN"/>
    <property type="match status" value="1"/>
</dbReference>
<dbReference type="PANTHER" id="PTHR31390:SF2">
    <property type="entry name" value="EXPRESSED PROTEIN"/>
    <property type="match status" value="1"/>
</dbReference>
<dbReference type="InterPro" id="IPR021916">
    <property type="entry name" value="DUF3527"/>
</dbReference>
<reference evidence="1 2" key="1">
    <citation type="submission" date="2020-10" db="EMBL/GenBank/DDBJ databases">
        <title>The Coptis chinensis genome and diversification of protoberbering-type alkaloids.</title>
        <authorList>
            <person name="Wang B."/>
            <person name="Shu S."/>
            <person name="Song C."/>
            <person name="Liu Y."/>
        </authorList>
    </citation>
    <scope>NUCLEOTIDE SEQUENCE [LARGE SCALE GENOMIC DNA]</scope>
    <source>
        <strain evidence="1">HL-2020</strain>
        <tissue evidence="1">Leaf</tissue>
    </source>
</reference>
<comment type="caution">
    <text evidence="1">The sequence shown here is derived from an EMBL/GenBank/DDBJ whole genome shotgun (WGS) entry which is preliminary data.</text>
</comment>
<organism evidence="1 2">
    <name type="scientific">Coptis chinensis</name>
    <dbReference type="NCBI Taxonomy" id="261450"/>
    <lineage>
        <taxon>Eukaryota</taxon>
        <taxon>Viridiplantae</taxon>
        <taxon>Streptophyta</taxon>
        <taxon>Embryophyta</taxon>
        <taxon>Tracheophyta</taxon>
        <taxon>Spermatophyta</taxon>
        <taxon>Magnoliopsida</taxon>
        <taxon>Ranunculales</taxon>
        <taxon>Ranunculaceae</taxon>
        <taxon>Coptidoideae</taxon>
        <taxon>Coptis</taxon>
    </lineage>
</organism>
<evidence type="ECO:0000313" key="1">
    <source>
        <dbReference type="EMBL" id="KAF9600093.1"/>
    </source>
</evidence>
<dbReference type="Pfam" id="PF12043">
    <property type="entry name" value="DUF3527"/>
    <property type="match status" value="1"/>
</dbReference>
<proteinExistence type="predicted"/>
<dbReference type="OrthoDB" id="767438at2759"/>
<gene>
    <name evidence="1" type="ORF">IFM89_002566</name>
</gene>
<evidence type="ECO:0000313" key="2">
    <source>
        <dbReference type="Proteomes" id="UP000631114"/>
    </source>
</evidence>
<dbReference type="AlphaFoldDB" id="A0A835HL94"/>
<protein>
    <submittedName>
        <fullName evidence="1">Uncharacterized protein</fullName>
    </submittedName>
</protein>
<sequence length="464" mass="50893">MTELAEKLISETASSKFKFLLGRVKAEKQLPSDSKQQLISKRCIQQSLLQSEHIANHRIPKYLRFVNLDEKFLQHCLDLVEFRAANSLSMICSPAVPCNVAVNLRSSKQVFYDNHLEPHRNMRRNRSDLGNFVVHCPSATQSGQWILKTVDEKECGKDVLNDSLLCHLGALGSNVMGRVGLIDVKGTKDSGFMSFPSRPSLRSLQKPEIGTLYVENPRSGLKSLNKHIFAISNGVSTSSDQSLSSSATFSQDSDNSQVMETQWVLFGADAKEFGNIACSDYILGKTKVSVNKMVDMFRPKHLPKHKSCSQFGTESYVREHISWEADTSSNVGRLGAKIFQAGPPNVELAAVVLREEAHDSHQETVVGGWGLKFLQKARVGCANTSQVAPVSSEPSQESRLRDMGDCSTSMNVIIPAGAHGGPGTRNGGPSSLTERWRSGGHCDCGGWDIGFPLTVLTSRPSKEI</sequence>
<name>A0A835HL94_9MAGN</name>
<keyword evidence="2" id="KW-1185">Reference proteome</keyword>
<accession>A0A835HL94</accession>
<dbReference type="Proteomes" id="UP000631114">
    <property type="component" value="Unassembled WGS sequence"/>
</dbReference>